<comment type="subcellular location">
    <subcellularLocation>
        <location evidence="1">Cell membrane</location>
        <topology evidence="1">Multi-pass membrane protein</topology>
    </subcellularLocation>
</comment>
<evidence type="ECO:0000256" key="3">
    <source>
        <dbReference type="ARBA" id="ARBA00022448"/>
    </source>
</evidence>
<keyword evidence="5 8" id="KW-0812">Transmembrane</keyword>
<comment type="similarity">
    <text evidence="2">Belongs to the MIP/aquaporin (TC 1.A.8) family.</text>
</comment>
<accession>A0A3B0UW77</accession>
<evidence type="ECO:0000256" key="8">
    <source>
        <dbReference type="SAM" id="Phobius"/>
    </source>
</evidence>
<evidence type="ECO:0000256" key="4">
    <source>
        <dbReference type="ARBA" id="ARBA00022475"/>
    </source>
</evidence>
<evidence type="ECO:0000256" key="5">
    <source>
        <dbReference type="ARBA" id="ARBA00022692"/>
    </source>
</evidence>
<keyword evidence="7 8" id="KW-0472">Membrane</keyword>
<evidence type="ECO:0000256" key="1">
    <source>
        <dbReference type="ARBA" id="ARBA00004651"/>
    </source>
</evidence>
<feature type="transmembrane region" description="Helical" evidence="8">
    <location>
        <begin position="32"/>
        <end position="52"/>
    </location>
</feature>
<evidence type="ECO:0000256" key="7">
    <source>
        <dbReference type="ARBA" id="ARBA00023136"/>
    </source>
</evidence>
<keyword evidence="3" id="KW-0813">Transport</keyword>
<protein>
    <submittedName>
        <fullName evidence="9">Aquaporin Z</fullName>
    </submittedName>
</protein>
<sequence>MNTKALVAEFIGTFALIFIGAGAGALGVGGLVGVALAHGFVVLGFAYAYGHISGTHINPAVTFAMLVGKQIDGVTAVGYWVVQFLGGIVGAFLLRFVLGGADSGLGATLLADGVSPLQGVVLEAILTFFLVNAIFHTAVSGKAGNLAPVAISLTLIFAILMGGPLTGASLNPARTLGPAIASGNFADIWLYFVGPLAGAAAAVLLYTGFLKPEN</sequence>
<feature type="transmembrane region" description="Helical" evidence="8">
    <location>
        <begin position="73"/>
        <end position="97"/>
    </location>
</feature>
<dbReference type="PROSITE" id="PS00221">
    <property type="entry name" value="MIP"/>
    <property type="match status" value="1"/>
</dbReference>
<evidence type="ECO:0000256" key="6">
    <source>
        <dbReference type="ARBA" id="ARBA00022989"/>
    </source>
</evidence>
<feature type="transmembrane region" description="Helical" evidence="8">
    <location>
        <begin position="147"/>
        <end position="168"/>
    </location>
</feature>
<evidence type="ECO:0000256" key="2">
    <source>
        <dbReference type="ARBA" id="ARBA00006175"/>
    </source>
</evidence>
<dbReference type="InterPro" id="IPR000425">
    <property type="entry name" value="MIP"/>
</dbReference>
<keyword evidence="6 8" id="KW-1133">Transmembrane helix</keyword>
<dbReference type="Gene3D" id="1.20.1080.10">
    <property type="entry name" value="Glycerol uptake facilitator protein"/>
    <property type="match status" value="1"/>
</dbReference>
<dbReference type="GO" id="GO:0015250">
    <property type="term" value="F:water channel activity"/>
    <property type="evidence" value="ECO:0007669"/>
    <property type="project" value="TreeGrafter"/>
</dbReference>
<dbReference type="SUPFAM" id="SSF81338">
    <property type="entry name" value="Aquaporin-like"/>
    <property type="match status" value="1"/>
</dbReference>
<reference evidence="9" key="1">
    <citation type="submission" date="2018-06" db="EMBL/GenBank/DDBJ databases">
        <authorList>
            <person name="Zhirakovskaya E."/>
        </authorList>
    </citation>
    <scope>NUCLEOTIDE SEQUENCE</scope>
</reference>
<dbReference type="PANTHER" id="PTHR19139:SF199">
    <property type="entry name" value="MIP17260P"/>
    <property type="match status" value="1"/>
</dbReference>
<keyword evidence="4" id="KW-1003">Cell membrane</keyword>
<dbReference type="PANTHER" id="PTHR19139">
    <property type="entry name" value="AQUAPORIN TRANSPORTER"/>
    <property type="match status" value="1"/>
</dbReference>
<dbReference type="GO" id="GO:0005886">
    <property type="term" value="C:plasma membrane"/>
    <property type="evidence" value="ECO:0007669"/>
    <property type="project" value="UniProtKB-SubCell"/>
</dbReference>
<gene>
    <name evidence="9" type="ORF">MNBD_CHLOROFLEXI01-5186</name>
</gene>
<organism evidence="9">
    <name type="scientific">hydrothermal vent metagenome</name>
    <dbReference type="NCBI Taxonomy" id="652676"/>
    <lineage>
        <taxon>unclassified sequences</taxon>
        <taxon>metagenomes</taxon>
        <taxon>ecological metagenomes</taxon>
    </lineage>
</organism>
<dbReference type="InterPro" id="IPR023271">
    <property type="entry name" value="Aquaporin-like"/>
</dbReference>
<dbReference type="AlphaFoldDB" id="A0A3B0UW77"/>
<evidence type="ECO:0000313" key="9">
    <source>
        <dbReference type="EMBL" id="VAW30662.1"/>
    </source>
</evidence>
<dbReference type="InterPro" id="IPR034294">
    <property type="entry name" value="Aquaporin_transptr"/>
</dbReference>
<dbReference type="Pfam" id="PF00230">
    <property type="entry name" value="MIP"/>
    <property type="match status" value="1"/>
</dbReference>
<feature type="transmembrane region" description="Helical" evidence="8">
    <location>
        <begin position="188"/>
        <end position="209"/>
    </location>
</feature>
<proteinExistence type="inferred from homology"/>
<dbReference type="EMBL" id="UOEU01000075">
    <property type="protein sequence ID" value="VAW30662.1"/>
    <property type="molecule type" value="Genomic_DNA"/>
</dbReference>
<feature type="transmembrane region" description="Helical" evidence="8">
    <location>
        <begin position="117"/>
        <end position="135"/>
    </location>
</feature>
<feature type="transmembrane region" description="Helical" evidence="8">
    <location>
        <begin position="7"/>
        <end position="26"/>
    </location>
</feature>
<dbReference type="InterPro" id="IPR022357">
    <property type="entry name" value="MIP_CS"/>
</dbReference>
<dbReference type="PRINTS" id="PR00783">
    <property type="entry name" value="MINTRINSICP"/>
</dbReference>
<name>A0A3B0UW77_9ZZZZ</name>